<dbReference type="EMBL" id="JAATJA010000002">
    <property type="protein sequence ID" value="NJB67965.1"/>
    <property type="molecule type" value="Genomic_DNA"/>
</dbReference>
<dbReference type="AlphaFoldDB" id="A0A846QRG4"/>
<feature type="domain" description="Aminoacyl-transfer RNA synthetases class-II family profile" evidence="11">
    <location>
        <begin position="24"/>
        <end position="338"/>
    </location>
</feature>
<dbReference type="Gene3D" id="3.30.930.10">
    <property type="entry name" value="Bira Bifunctional Protein, Domain 2"/>
    <property type="match status" value="1"/>
</dbReference>
<dbReference type="Gene3D" id="3.40.50.800">
    <property type="entry name" value="Anticodon-binding domain"/>
    <property type="match status" value="1"/>
</dbReference>
<dbReference type="NCBIfam" id="TIGR00442">
    <property type="entry name" value="hisS"/>
    <property type="match status" value="1"/>
</dbReference>
<proteinExistence type="inferred from homology"/>
<evidence type="ECO:0000256" key="8">
    <source>
        <dbReference type="ARBA" id="ARBA00047639"/>
    </source>
</evidence>
<gene>
    <name evidence="9" type="primary">hisS</name>
    <name evidence="12" type="ORF">GGQ74_001638</name>
</gene>
<keyword evidence="6 9" id="KW-0648">Protein biosynthesis</keyword>
<dbReference type="PANTHER" id="PTHR43707:SF1">
    <property type="entry name" value="HISTIDINE--TRNA LIGASE, MITOCHONDRIAL-RELATED"/>
    <property type="match status" value="1"/>
</dbReference>
<evidence type="ECO:0000313" key="12">
    <source>
        <dbReference type="EMBL" id="NJB67965.1"/>
    </source>
</evidence>
<comment type="similarity">
    <text evidence="1 9">Belongs to the class-II aminoacyl-tRNA synthetase family.</text>
</comment>
<feature type="binding site" evidence="10">
    <location>
        <position position="131"/>
    </location>
    <ligand>
        <name>L-histidine</name>
        <dbReference type="ChEBI" id="CHEBI:57595"/>
    </ligand>
</feature>
<comment type="subunit">
    <text evidence="2 9">Homodimer.</text>
</comment>
<dbReference type="InterPro" id="IPR004154">
    <property type="entry name" value="Anticodon-bd"/>
</dbReference>
<evidence type="ECO:0000256" key="4">
    <source>
        <dbReference type="ARBA" id="ARBA00022741"/>
    </source>
</evidence>
<keyword evidence="9" id="KW-0963">Cytoplasm</keyword>
<dbReference type="InterPro" id="IPR006195">
    <property type="entry name" value="aa-tRNA-synth_II"/>
</dbReference>
<protein>
    <recommendedName>
        <fullName evidence="9">Histidine--tRNA ligase</fullName>
        <ecNumber evidence="9">6.1.1.21</ecNumber>
    </recommendedName>
    <alternativeName>
        <fullName evidence="9">Histidyl-tRNA synthetase</fullName>
        <shortName evidence="9">HisRS</shortName>
    </alternativeName>
</protein>
<feature type="binding site" evidence="10">
    <location>
        <position position="127"/>
    </location>
    <ligand>
        <name>L-histidine</name>
        <dbReference type="ChEBI" id="CHEBI:57595"/>
    </ligand>
</feature>
<feature type="binding site" evidence="10">
    <location>
        <position position="113"/>
    </location>
    <ligand>
        <name>L-histidine</name>
        <dbReference type="ChEBI" id="CHEBI:57595"/>
    </ligand>
</feature>
<reference evidence="12 13" key="1">
    <citation type="submission" date="2020-03" db="EMBL/GenBank/DDBJ databases">
        <title>Genomic Encyclopedia of Type Strains, Phase IV (KMG-IV): sequencing the most valuable type-strain genomes for metagenomic binning, comparative biology and taxonomic classification.</title>
        <authorList>
            <person name="Goeker M."/>
        </authorList>
    </citation>
    <scope>NUCLEOTIDE SEQUENCE [LARGE SCALE GENOMIC DNA]</scope>
    <source>
        <strain evidence="12 13">DSM 24233</strain>
    </source>
</reference>
<dbReference type="InterPro" id="IPR045864">
    <property type="entry name" value="aa-tRNA-synth_II/BPL/LPL"/>
</dbReference>
<dbReference type="Pfam" id="PF03129">
    <property type="entry name" value="HGTP_anticodon"/>
    <property type="match status" value="1"/>
</dbReference>
<dbReference type="HAMAP" id="MF_00127">
    <property type="entry name" value="His_tRNA_synth"/>
    <property type="match status" value="1"/>
</dbReference>
<dbReference type="CDD" id="cd00773">
    <property type="entry name" value="HisRS-like_core"/>
    <property type="match status" value="1"/>
</dbReference>
<dbReference type="SUPFAM" id="SSF52954">
    <property type="entry name" value="Class II aaRS ABD-related"/>
    <property type="match status" value="1"/>
</dbReference>
<keyword evidence="7 9" id="KW-0030">Aminoacyl-tRNA synthetase</keyword>
<evidence type="ECO:0000256" key="5">
    <source>
        <dbReference type="ARBA" id="ARBA00022840"/>
    </source>
</evidence>
<keyword evidence="4 9" id="KW-0547">Nucleotide-binding</keyword>
<evidence type="ECO:0000313" key="13">
    <source>
        <dbReference type="Proteomes" id="UP000580856"/>
    </source>
</evidence>
<comment type="catalytic activity">
    <reaction evidence="8 9">
        <text>tRNA(His) + L-histidine + ATP = L-histidyl-tRNA(His) + AMP + diphosphate + H(+)</text>
        <dbReference type="Rhea" id="RHEA:17313"/>
        <dbReference type="Rhea" id="RHEA-COMP:9665"/>
        <dbReference type="Rhea" id="RHEA-COMP:9689"/>
        <dbReference type="ChEBI" id="CHEBI:15378"/>
        <dbReference type="ChEBI" id="CHEBI:30616"/>
        <dbReference type="ChEBI" id="CHEBI:33019"/>
        <dbReference type="ChEBI" id="CHEBI:57595"/>
        <dbReference type="ChEBI" id="CHEBI:78442"/>
        <dbReference type="ChEBI" id="CHEBI:78527"/>
        <dbReference type="ChEBI" id="CHEBI:456215"/>
        <dbReference type="EC" id="6.1.1.21"/>
    </reaction>
</comment>
<keyword evidence="3 9" id="KW-0436">Ligase</keyword>
<evidence type="ECO:0000256" key="9">
    <source>
        <dbReference type="HAMAP-Rule" id="MF_00127"/>
    </source>
</evidence>
<accession>A0A846QRG4</accession>
<evidence type="ECO:0000256" key="1">
    <source>
        <dbReference type="ARBA" id="ARBA00008226"/>
    </source>
</evidence>
<evidence type="ECO:0000256" key="3">
    <source>
        <dbReference type="ARBA" id="ARBA00022598"/>
    </source>
</evidence>
<evidence type="ECO:0000256" key="6">
    <source>
        <dbReference type="ARBA" id="ARBA00022917"/>
    </source>
</evidence>
<dbReference type="PROSITE" id="PS50862">
    <property type="entry name" value="AA_TRNA_LIGASE_II"/>
    <property type="match status" value="1"/>
</dbReference>
<feature type="binding site" evidence="10">
    <location>
        <begin position="263"/>
        <end position="264"/>
    </location>
    <ligand>
        <name>L-histidine</name>
        <dbReference type="ChEBI" id="CHEBI:57595"/>
    </ligand>
</feature>
<dbReference type="InterPro" id="IPR015807">
    <property type="entry name" value="His-tRNA-ligase"/>
</dbReference>
<dbReference type="Pfam" id="PF13393">
    <property type="entry name" value="tRNA-synt_His"/>
    <property type="match status" value="1"/>
</dbReference>
<evidence type="ECO:0000256" key="2">
    <source>
        <dbReference type="ARBA" id="ARBA00011738"/>
    </source>
</evidence>
<dbReference type="GO" id="GO:0005524">
    <property type="term" value="F:ATP binding"/>
    <property type="evidence" value="ECO:0007669"/>
    <property type="project" value="UniProtKB-UniRule"/>
</dbReference>
<dbReference type="CDD" id="cd00859">
    <property type="entry name" value="HisRS_anticodon"/>
    <property type="match status" value="1"/>
</dbReference>
<dbReference type="InterPro" id="IPR041715">
    <property type="entry name" value="HisRS-like_core"/>
</dbReference>
<dbReference type="InterPro" id="IPR033656">
    <property type="entry name" value="HisRS_anticodon"/>
</dbReference>
<organism evidence="12 13">
    <name type="scientific">Desulfobaculum xiamenense</name>
    <dbReference type="NCBI Taxonomy" id="995050"/>
    <lineage>
        <taxon>Bacteria</taxon>
        <taxon>Pseudomonadati</taxon>
        <taxon>Thermodesulfobacteriota</taxon>
        <taxon>Desulfovibrionia</taxon>
        <taxon>Desulfovibrionales</taxon>
        <taxon>Desulfovibrionaceae</taxon>
        <taxon>Desulfobaculum</taxon>
    </lineage>
</organism>
<comment type="subcellular location">
    <subcellularLocation>
        <location evidence="9">Cytoplasm</location>
    </subcellularLocation>
</comment>
<dbReference type="PIRSF" id="PIRSF001549">
    <property type="entry name" value="His-tRNA_synth"/>
    <property type="match status" value="1"/>
</dbReference>
<feature type="binding site" evidence="10">
    <location>
        <position position="259"/>
    </location>
    <ligand>
        <name>L-histidine</name>
        <dbReference type="ChEBI" id="CHEBI:57595"/>
    </ligand>
</feature>
<dbReference type="RefSeq" id="WP_167941070.1">
    <property type="nucleotide sequence ID" value="NZ_JAATJA010000002.1"/>
</dbReference>
<dbReference type="GO" id="GO:0004821">
    <property type="term" value="F:histidine-tRNA ligase activity"/>
    <property type="evidence" value="ECO:0007669"/>
    <property type="project" value="UniProtKB-UniRule"/>
</dbReference>
<comment type="caution">
    <text evidence="12">The sequence shown here is derived from an EMBL/GenBank/DDBJ whole genome shotgun (WGS) entry which is preliminary data.</text>
</comment>
<evidence type="ECO:0000259" key="11">
    <source>
        <dbReference type="PROSITE" id="PS50862"/>
    </source>
</evidence>
<dbReference type="InterPro" id="IPR036621">
    <property type="entry name" value="Anticodon-bd_dom_sf"/>
</dbReference>
<dbReference type="PANTHER" id="PTHR43707">
    <property type="entry name" value="HISTIDYL-TRNA SYNTHETASE"/>
    <property type="match status" value="1"/>
</dbReference>
<dbReference type="EC" id="6.1.1.21" evidence="9"/>
<evidence type="ECO:0000256" key="10">
    <source>
        <dbReference type="PIRSR" id="PIRSR001549-1"/>
    </source>
</evidence>
<dbReference type="InterPro" id="IPR004516">
    <property type="entry name" value="HisRS/HisZ"/>
</dbReference>
<evidence type="ECO:0000256" key="7">
    <source>
        <dbReference type="ARBA" id="ARBA00023146"/>
    </source>
</evidence>
<dbReference type="GO" id="GO:0005737">
    <property type="term" value="C:cytoplasm"/>
    <property type="evidence" value="ECO:0007669"/>
    <property type="project" value="UniProtKB-SubCell"/>
</dbReference>
<keyword evidence="5 9" id="KW-0067">ATP-binding</keyword>
<dbReference type="SUPFAM" id="SSF55681">
    <property type="entry name" value="Class II aaRS and biotin synthetases"/>
    <property type="match status" value="1"/>
</dbReference>
<name>A0A846QRG4_9BACT</name>
<dbReference type="GO" id="GO:0006427">
    <property type="term" value="P:histidyl-tRNA aminoacylation"/>
    <property type="evidence" value="ECO:0007669"/>
    <property type="project" value="UniProtKB-UniRule"/>
</dbReference>
<keyword evidence="13" id="KW-1185">Reference proteome</keyword>
<feature type="binding site" evidence="10">
    <location>
        <begin position="82"/>
        <end position="84"/>
    </location>
    <ligand>
        <name>L-histidine</name>
        <dbReference type="ChEBI" id="CHEBI:57595"/>
    </ligand>
</feature>
<sequence>MSNIQKIKGVADLFPPESDKFAFMERTAREVFSRYGYNEVRIPIMEKTELFARSIGEETDVVQKEMYTFPDRKGRSLTLRPEATAGLMRAFIENKLYAAQNVSKLFTFGPMFRYERPQKGRMRQFHQLDVEMIGANEPQADAELLLMLYTYLRGLGLRQLSFEINSLGCRNCRPGHRQALVDFFAGLNRDELCDDCRRRVDTNPLRVLDCKVERCRELTANAPKITDHLCDDCRTSFEVILGILDAMKVEYVHNPRLVRGLDYYVGLTFEVTSTDIGAQTAVAGGGRYDGLISQLGGPDVPATGFAIGMERLALLLGDLEHPGVDFYVAVLDDSCATPALSLAQELRSAGLTGEAAFGAGSLKSRLRAANKVGARWCLLMGGNELAAGEVTVKDLAGGEQERVALSSVREYIESRK</sequence>
<dbReference type="Proteomes" id="UP000580856">
    <property type="component" value="Unassembled WGS sequence"/>
</dbReference>